<dbReference type="Proteomes" id="UP000580250">
    <property type="component" value="Unassembled WGS sequence"/>
</dbReference>
<dbReference type="OrthoDB" id="5887247at2759"/>
<feature type="domain" description="DUF7808" evidence="3">
    <location>
        <begin position="81"/>
        <end position="173"/>
    </location>
</feature>
<evidence type="ECO:0000313" key="5">
    <source>
        <dbReference type="Proteomes" id="UP000580250"/>
    </source>
</evidence>
<dbReference type="EMBL" id="CAJEWN010000310">
    <property type="protein sequence ID" value="CAD2178033.1"/>
    <property type="molecule type" value="Genomic_DNA"/>
</dbReference>
<dbReference type="Pfam" id="PF25096">
    <property type="entry name" value="DUF7808"/>
    <property type="match status" value="1"/>
</dbReference>
<proteinExistence type="predicted"/>
<dbReference type="PANTHER" id="PTHR34493">
    <property type="entry name" value="PROTEIN CBG13422-RELATED"/>
    <property type="match status" value="1"/>
</dbReference>
<feature type="signal peptide" evidence="2">
    <location>
        <begin position="1"/>
        <end position="24"/>
    </location>
</feature>
<reference evidence="4 5" key="1">
    <citation type="submission" date="2020-08" db="EMBL/GenBank/DDBJ databases">
        <authorList>
            <person name="Koutsovoulos G."/>
            <person name="Danchin GJ E."/>
        </authorList>
    </citation>
    <scope>NUCLEOTIDE SEQUENCE [LARGE SCALE GENOMIC DNA]</scope>
</reference>
<dbReference type="AlphaFoldDB" id="A0A6V7VSU8"/>
<feature type="coiled-coil region" evidence="1">
    <location>
        <begin position="82"/>
        <end position="109"/>
    </location>
</feature>
<evidence type="ECO:0000256" key="2">
    <source>
        <dbReference type="SAM" id="SignalP"/>
    </source>
</evidence>
<dbReference type="InterPro" id="IPR056710">
    <property type="entry name" value="DUF7808"/>
</dbReference>
<feature type="chain" id="PRO_5028099149" description="DUF7808 domain-containing protein" evidence="2">
    <location>
        <begin position="25"/>
        <end position="203"/>
    </location>
</feature>
<evidence type="ECO:0000259" key="3">
    <source>
        <dbReference type="Pfam" id="PF25096"/>
    </source>
</evidence>
<evidence type="ECO:0000256" key="1">
    <source>
        <dbReference type="SAM" id="Coils"/>
    </source>
</evidence>
<sequence length="203" mass="23381">MNNNKIIYAKLFWIFFVLFQIILAQQELDQYRQLHCSTPDGLTKAGPDLAKCRLILKDKEIEKGREAPTDDLGCFAANEKLKEEINANNNKKTKKASKLANNNQKQQKRIICNLACPNASIWFHSPIEQGHKACFKGLGYGLEERENEWYIWRADKCLNSTATFTVGCKWKGKDAIERFNILMKQKFPNDKALFEKLANGHLQ</sequence>
<gene>
    <name evidence="4" type="ORF">MENT_LOCUS29944</name>
</gene>
<comment type="caution">
    <text evidence="4">The sequence shown here is derived from an EMBL/GenBank/DDBJ whole genome shotgun (WGS) entry which is preliminary data.</text>
</comment>
<name>A0A6V7VSU8_MELEN</name>
<evidence type="ECO:0000313" key="4">
    <source>
        <dbReference type="EMBL" id="CAD2178033.1"/>
    </source>
</evidence>
<protein>
    <recommendedName>
        <fullName evidence="3">DUF7808 domain-containing protein</fullName>
    </recommendedName>
</protein>
<keyword evidence="2" id="KW-0732">Signal</keyword>
<keyword evidence="1" id="KW-0175">Coiled coil</keyword>
<organism evidence="4 5">
    <name type="scientific">Meloidogyne enterolobii</name>
    <name type="common">Root-knot nematode worm</name>
    <name type="synonym">Meloidogyne mayaguensis</name>
    <dbReference type="NCBI Taxonomy" id="390850"/>
    <lineage>
        <taxon>Eukaryota</taxon>
        <taxon>Metazoa</taxon>
        <taxon>Ecdysozoa</taxon>
        <taxon>Nematoda</taxon>
        <taxon>Chromadorea</taxon>
        <taxon>Rhabditida</taxon>
        <taxon>Tylenchina</taxon>
        <taxon>Tylenchomorpha</taxon>
        <taxon>Tylenchoidea</taxon>
        <taxon>Meloidogynidae</taxon>
        <taxon>Meloidogyninae</taxon>
        <taxon>Meloidogyne</taxon>
    </lineage>
</organism>
<accession>A0A6V7VSU8</accession>